<accession>A0A8J2T5I6</accession>
<dbReference type="FunFam" id="3.40.50.2000:FF:000099">
    <property type="entry name" value="Alpha,alpha-trehalose phosphate synthase subunit, putative"/>
    <property type="match status" value="1"/>
</dbReference>
<dbReference type="GO" id="GO:0004805">
    <property type="term" value="F:trehalose-phosphatase activity"/>
    <property type="evidence" value="ECO:0007669"/>
    <property type="project" value="TreeGrafter"/>
</dbReference>
<protein>
    <submittedName>
        <fullName evidence="5">ZYBA0S04-06810g1_1</fullName>
    </submittedName>
</protein>
<evidence type="ECO:0000256" key="4">
    <source>
        <dbReference type="SAM" id="MobiDB-lite"/>
    </source>
</evidence>
<keyword evidence="2" id="KW-0963">Cytoplasm</keyword>
<dbReference type="PANTHER" id="PTHR10788">
    <property type="entry name" value="TREHALOSE-6-PHOSPHATE SYNTHASE"/>
    <property type="match status" value="1"/>
</dbReference>
<feature type="compositionally biased region" description="Polar residues" evidence="4">
    <location>
        <begin position="144"/>
        <end position="156"/>
    </location>
</feature>
<evidence type="ECO:0000313" key="6">
    <source>
        <dbReference type="Proteomes" id="UP000019375"/>
    </source>
</evidence>
<evidence type="ECO:0000256" key="2">
    <source>
        <dbReference type="ARBA" id="ARBA00022490"/>
    </source>
</evidence>
<feature type="compositionally biased region" description="Polar residues" evidence="4">
    <location>
        <begin position="49"/>
        <end position="82"/>
    </location>
</feature>
<evidence type="ECO:0000313" key="5">
    <source>
        <dbReference type="EMBL" id="CDF89542.1"/>
    </source>
</evidence>
<feature type="compositionally biased region" description="Acidic residues" evidence="4">
    <location>
        <begin position="270"/>
        <end position="286"/>
    </location>
</feature>
<sequence length="1071" mass="119366">MKIIIASLFLPDQPQFELEGDQQDGVGWVDPNLVKVNNPSTEHLRRTRNGSTNSNSTPYSGGNASQEFLGSAESEQNPQSGPFNMEGPISSEKFMENLTANATAAHSPVTMGNHRAHSAEDFFTNPANGHKMTSGKPSMPETPESLQPNSSHDSTANLLKNVNKSLLQQSVLNNANNSSQMAMEGASKFPMGNSSSTVVTPKSRAMPSVNHAVVNFAKVKRQQQQATLPSVRRVPARASLGNNGSGSSNLKFSQLASEEAAEENAVSGSESEEGENEANSDSDLESDGEHEYFVPKFGGYSNNAKLRGSILQSSHELFSRLPWKIVPSDKGNGALKNAVFTAVRERTIKDPVRFVGTVGIPTDEIPKEVSAKIAKTLEDDYSSNAVIMDDVTFKGAYKNFCKQILWPTLHYQIPDNPNSKAFEDHSWGYYQKLNQLFADRIAEIYEEGDTVWIHDYHLMLVPNMVRKAIPNAKIGFFLHVSFPSSEVFRCLAQREKILKGLLGANFIGFQTKEYSRHFLQTSNRLLMTDNNENELKYKGKIVSIKNIPVGIDFFELNSQLRNERVCQWRELIRGRWKDKKLIVCRDQFDRVRGLEKKMLAYERFLRDNPEYVEQVVLIQITMGSEKDSIAERNIMLVVDRINSLSPDVSVSQPVVFLHQDLDFAQYLALSCEADAFIVDPLRGGMNLTCHEFVSCSEDKNSPLLLSEFTGSANVLKGGALLVNPWDIKKVSQAIKKALEMPHYEKRQRWKKMVKSIINNDSDNWITTSLQEINNAWEFNSERSNVLKLSYSQIKSDYESSKKRIFILKISEPPTPKVLEILNDLASKDCVYVLNSFSKTTLENLYSRVPSIGLIAENGAYVKLNNVWYTIVDQTDWKDDVVRILDDKVERLPGSYYKISDSMIRFHTENAEDQDRVVGVVGDAITHINTTFDGRGIHAYIHKNIMFVQQRGLSLTAAQFVLKYHNTKSSASTPVAPADVGVTSSPTKIGQGGSYFSGAGSSPFHVDFACVTGSSSPVLEPIFDLIRQEVKKGSLRFGYAIVYGHVSSTFATGHVDGLNELLSILESISKKS</sequence>
<evidence type="ECO:0000256" key="3">
    <source>
        <dbReference type="ARBA" id="ARBA00022553"/>
    </source>
</evidence>
<dbReference type="FunFam" id="3.40.50.2000:FF:000036">
    <property type="entry name" value="Alpha,alpha-trehalose-phosphate synthase subunit Tps2"/>
    <property type="match status" value="1"/>
</dbReference>
<dbReference type="EMBL" id="HG316457">
    <property type="protein sequence ID" value="CDF89542.1"/>
    <property type="molecule type" value="Genomic_DNA"/>
</dbReference>
<feature type="region of interest" description="Disordered" evidence="4">
    <location>
        <begin position="185"/>
        <end position="204"/>
    </location>
</feature>
<reference evidence="6" key="1">
    <citation type="journal article" date="2013" name="Genome Announc.">
        <title>Genome sequence of the food spoilage yeast Zygosaccharomyces bailii CLIB 213(T).</title>
        <authorList>
            <person name="Galeote V."/>
            <person name="Bigey F."/>
            <person name="Devillers H."/>
            <person name="Neuveglise C."/>
            <person name="Dequin S."/>
        </authorList>
    </citation>
    <scope>NUCLEOTIDE SEQUENCE [LARGE SCALE GENOMIC DNA]</scope>
    <source>
        <strain evidence="6">CLIB 213 / ATCC 58445 / CBS 680 / CCRC 21525 / NBRC 1098 / NCYC 1416 / NRRL Y-2227</strain>
    </source>
</reference>
<dbReference type="InterPro" id="IPR003337">
    <property type="entry name" value="Trehalose_PPase"/>
</dbReference>
<keyword evidence="3" id="KW-0597">Phosphoprotein</keyword>
<dbReference type="GO" id="GO:0005829">
    <property type="term" value="C:cytosol"/>
    <property type="evidence" value="ECO:0007669"/>
    <property type="project" value="TreeGrafter"/>
</dbReference>
<dbReference type="Pfam" id="PF00982">
    <property type="entry name" value="Glyco_transf_20"/>
    <property type="match status" value="1"/>
</dbReference>
<dbReference type="InterPro" id="IPR036412">
    <property type="entry name" value="HAD-like_sf"/>
</dbReference>
<dbReference type="GO" id="GO:0005992">
    <property type="term" value="P:trehalose biosynthetic process"/>
    <property type="evidence" value="ECO:0007669"/>
    <property type="project" value="InterPro"/>
</dbReference>
<dbReference type="SUPFAM" id="SSF53756">
    <property type="entry name" value="UDP-Glycosyltransferase/glycogen phosphorylase"/>
    <property type="match status" value="1"/>
</dbReference>
<dbReference type="Gene3D" id="3.40.50.2000">
    <property type="entry name" value="Glycogen Phosphorylase B"/>
    <property type="match status" value="2"/>
</dbReference>
<feature type="region of interest" description="Disordered" evidence="4">
    <location>
        <begin position="220"/>
        <end position="288"/>
    </location>
</feature>
<keyword evidence="6" id="KW-1185">Reference proteome</keyword>
<gene>
    <name evidence="5" type="ORF">BN860_06810g</name>
</gene>
<name>A0A8J2T5I6_ZYGB2</name>
<dbReference type="GO" id="GO:0030234">
    <property type="term" value="F:enzyme regulator activity"/>
    <property type="evidence" value="ECO:0007669"/>
    <property type="project" value="UniProtKB-ARBA"/>
</dbReference>
<dbReference type="GO" id="GO:0005946">
    <property type="term" value="C:alpha,alpha-trehalose-phosphate synthase complex (UDP-forming)"/>
    <property type="evidence" value="ECO:0007669"/>
    <property type="project" value="TreeGrafter"/>
</dbReference>
<dbReference type="CDD" id="cd03788">
    <property type="entry name" value="GT20_TPS"/>
    <property type="match status" value="1"/>
</dbReference>
<feature type="region of interest" description="Disordered" evidence="4">
    <location>
        <begin position="130"/>
        <end position="156"/>
    </location>
</feature>
<organism evidence="5 6">
    <name type="scientific">Zygosaccharomyces bailii (strain CLIB 213 / ATCC 58445 / CBS 680 / BCRC 21525 / NBRC 1098 / NCYC 1416 / NRRL Y-2227)</name>
    <dbReference type="NCBI Taxonomy" id="1333698"/>
    <lineage>
        <taxon>Eukaryota</taxon>
        <taxon>Fungi</taxon>
        <taxon>Dikarya</taxon>
        <taxon>Ascomycota</taxon>
        <taxon>Saccharomycotina</taxon>
        <taxon>Saccharomycetes</taxon>
        <taxon>Saccharomycetales</taxon>
        <taxon>Saccharomycetaceae</taxon>
        <taxon>Zygosaccharomyces</taxon>
    </lineage>
</organism>
<dbReference type="PANTHER" id="PTHR10788:SF15">
    <property type="entry name" value="TREHALOSE SYNTHASE COMPLEX REGULATORY SUBUNIT TPS3-RELATED"/>
    <property type="match status" value="1"/>
</dbReference>
<comment type="subcellular location">
    <subcellularLocation>
        <location evidence="1">Cytoplasm</location>
    </subcellularLocation>
</comment>
<dbReference type="GO" id="GO:0003825">
    <property type="term" value="F:alpha,alpha-trehalose-phosphate synthase (UDP-forming) activity"/>
    <property type="evidence" value="ECO:0007669"/>
    <property type="project" value="TreeGrafter"/>
</dbReference>
<dbReference type="Proteomes" id="UP000019375">
    <property type="component" value="Unassembled WGS sequence"/>
</dbReference>
<dbReference type="SUPFAM" id="SSF56784">
    <property type="entry name" value="HAD-like"/>
    <property type="match status" value="1"/>
</dbReference>
<proteinExistence type="predicted"/>
<dbReference type="AlphaFoldDB" id="A0A8J2T5I6"/>
<dbReference type="OrthoDB" id="755951at2759"/>
<dbReference type="Pfam" id="PF02358">
    <property type="entry name" value="Trehalose_PPase"/>
    <property type="match status" value="1"/>
</dbReference>
<feature type="region of interest" description="Disordered" evidence="4">
    <location>
        <begin position="38"/>
        <end position="89"/>
    </location>
</feature>
<evidence type="ECO:0000256" key="1">
    <source>
        <dbReference type="ARBA" id="ARBA00004496"/>
    </source>
</evidence>
<dbReference type="InterPro" id="IPR001830">
    <property type="entry name" value="Glyco_trans_20"/>
</dbReference>